<reference evidence="1 2" key="1">
    <citation type="submission" date="2016-01" db="EMBL/GenBank/DDBJ databases">
        <title>Amycolatopsis coloradensis genome sequencing and assembly.</title>
        <authorList>
            <person name="Mayilraj S."/>
        </authorList>
    </citation>
    <scope>NUCLEOTIDE SEQUENCE [LARGE SCALE GENOMIC DNA]</scope>
    <source>
        <strain evidence="1 2">DSM 44225</strain>
    </source>
</reference>
<dbReference type="InterPro" id="IPR011990">
    <property type="entry name" value="TPR-like_helical_dom_sf"/>
</dbReference>
<evidence type="ECO:0000313" key="2">
    <source>
        <dbReference type="Proteomes" id="UP000187486"/>
    </source>
</evidence>
<keyword evidence="2" id="KW-1185">Reference proteome</keyword>
<sequence length="740" mass="80418">MTDPVVQTEIVKQAIALCFTTGGKVAEYLWKKLSGRRDEKRLRSDPAALEAAVRRLAAEDPAVAGELRELVGSMLAMRQARPRIVPRSPNLYDRVGAQAQLAGTGVVVLSGPSGVGKTALAEHHGMRSGGAYPDGALLIDLGDHRDGPGAPLRISQVREAVLQALGVEPKLITSGAGELKTQYNDLLGPLRLLLVFDSVESVRDLQALVPPAPTSLVLALTEGAPDELVTQYPRHVPLSRLEEGADRMLFEAIAGTDLLAADPEGAHEVLVECDRFPATVVAAAIAARQRAALAARPLKLLAKELSSGRALGPVSAAFDRVLAGLPRREQDLCRALSEIPGPSFTYEAAAAVAGCEPFEVLDGLVHLQSVFFVTEEPGKRLRLTKQARQALARAGHAPGGEGLPRLVRFHRTRAVQADQWKMGRRRLRLYDETLPAGTEPLDLAPGQDAVDLLVAEIPVYRALAEPAHDAGLHLELTQLCGALEIVGLHRGHLRELAEINRSGIASAKALGDVPLQLRVIAQQARLYSLLQEFPRAEKEFGKLGELLQRLEFPDTETNRQLRASLWEFRGLFHRERGQYTEASACFFEALKISRTLGGLPFRGQGLHARMLANVQVMLGDLAGAFQLLEEAEANTDPENKRDLAQVWLVRAKALSRSGSVDAARQALDLVPEVWRMVAPTGSDQYDLEIAEALGDAAWSCGDFTKAREYWSGVWQRLQAVKHPRADAVHAKIYAEPPLIR</sequence>
<dbReference type="RefSeq" id="WP_076164003.1">
    <property type="nucleotide sequence ID" value="NZ_JBEZVB010000055.1"/>
</dbReference>
<dbReference type="SUPFAM" id="SSF52540">
    <property type="entry name" value="P-loop containing nucleoside triphosphate hydrolases"/>
    <property type="match status" value="1"/>
</dbReference>
<dbReference type="AlphaFoldDB" id="A0A1R0KLH6"/>
<dbReference type="SUPFAM" id="SSF48452">
    <property type="entry name" value="TPR-like"/>
    <property type="match status" value="1"/>
</dbReference>
<dbReference type="Gene3D" id="3.40.50.300">
    <property type="entry name" value="P-loop containing nucleotide triphosphate hydrolases"/>
    <property type="match status" value="1"/>
</dbReference>
<name>A0A1R0KLH6_9PSEU</name>
<dbReference type="PANTHER" id="PTHR47691:SF3">
    <property type="entry name" value="HTH-TYPE TRANSCRIPTIONAL REGULATOR RV0890C-RELATED"/>
    <property type="match status" value="1"/>
</dbReference>
<dbReference type="Proteomes" id="UP000187486">
    <property type="component" value="Unassembled WGS sequence"/>
</dbReference>
<evidence type="ECO:0000313" key="1">
    <source>
        <dbReference type="EMBL" id="OLZ47503.1"/>
    </source>
</evidence>
<comment type="caution">
    <text evidence="1">The sequence shown here is derived from an EMBL/GenBank/DDBJ whole genome shotgun (WGS) entry which is preliminary data.</text>
</comment>
<organism evidence="1 2">
    <name type="scientific">Amycolatopsis coloradensis</name>
    <dbReference type="NCBI Taxonomy" id="76021"/>
    <lineage>
        <taxon>Bacteria</taxon>
        <taxon>Bacillati</taxon>
        <taxon>Actinomycetota</taxon>
        <taxon>Actinomycetes</taxon>
        <taxon>Pseudonocardiales</taxon>
        <taxon>Pseudonocardiaceae</taxon>
        <taxon>Amycolatopsis</taxon>
    </lineage>
</organism>
<gene>
    <name evidence="1" type="ORF">BS329_26710</name>
</gene>
<dbReference type="STRING" id="76021.BS329_26710"/>
<dbReference type="Gene3D" id="1.25.40.10">
    <property type="entry name" value="Tetratricopeptide repeat domain"/>
    <property type="match status" value="1"/>
</dbReference>
<evidence type="ECO:0008006" key="3">
    <source>
        <dbReference type="Google" id="ProtNLM"/>
    </source>
</evidence>
<protein>
    <recommendedName>
        <fullName evidence="3">AAA+ ATPase domain-containing protein</fullName>
    </recommendedName>
</protein>
<dbReference type="PRINTS" id="PR00364">
    <property type="entry name" value="DISEASERSIST"/>
</dbReference>
<dbReference type="EMBL" id="MQUQ01000015">
    <property type="protein sequence ID" value="OLZ47503.1"/>
    <property type="molecule type" value="Genomic_DNA"/>
</dbReference>
<dbReference type="PANTHER" id="PTHR47691">
    <property type="entry name" value="REGULATOR-RELATED"/>
    <property type="match status" value="1"/>
</dbReference>
<dbReference type="OrthoDB" id="8550139at2"/>
<accession>A0A1R0KLH6</accession>
<dbReference type="InterPro" id="IPR027417">
    <property type="entry name" value="P-loop_NTPase"/>
</dbReference>
<proteinExistence type="predicted"/>